<dbReference type="PANTHER" id="PTHR11941">
    <property type="entry name" value="ENOYL-COA HYDRATASE-RELATED"/>
    <property type="match status" value="1"/>
</dbReference>
<evidence type="ECO:0000256" key="1">
    <source>
        <dbReference type="ARBA" id="ARBA00005254"/>
    </source>
</evidence>
<organism evidence="3 4">
    <name type="scientific">Plesiocystis pacifica SIR-1</name>
    <dbReference type="NCBI Taxonomy" id="391625"/>
    <lineage>
        <taxon>Bacteria</taxon>
        <taxon>Pseudomonadati</taxon>
        <taxon>Myxococcota</taxon>
        <taxon>Polyangia</taxon>
        <taxon>Nannocystales</taxon>
        <taxon>Nannocystaceae</taxon>
        <taxon>Plesiocystis</taxon>
    </lineage>
</organism>
<comment type="caution">
    <text evidence="3">The sequence shown here is derived from an EMBL/GenBank/DDBJ whole genome shotgun (WGS) entry which is preliminary data.</text>
</comment>
<gene>
    <name evidence="3" type="ORF">PPSIR1_04053</name>
</gene>
<dbReference type="SUPFAM" id="SSF52096">
    <property type="entry name" value="ClpP/crotonase"/>
    <property type="match status" value="1"/>
</dbReference>
<dbReference type="STRING" id="391625.PPSIR1_04053"/>
<reference evidence="3 4" key="1">
    <citation type="submission" date="2007-06" db="EMBL/GenBank/DDBJ databases">
        <authorList>
            <person name="Shimkets L."/>
            <person name="Ferriera S."/>
            <person name="Johnson J."/>
            <person name="Kravitz S."/>
            <person name="Beeson K."/>
            <person name="Sutton G."/>
            <person name="Rogers Y.-H."/>
            <person name="Friedman R."/>
            <person name="Frazier M."/>
            <person name="Venter J.C."/>
        </authorList>
    </citation>
    <scope>NUCLEOTIDE SEQUENCE [LARGE SCALE GENOMIC DNA]</scope>
    <source>
        <strain evidence="3 4">SIR-1</strain>
    </source>
</reference>
<dbReference type="RefSeq" id="WP_006971618.1">
    <property type="nucleotide sequence ID" value="NZ_ABCS01000021.1"/>
</dbReference>
<comment type="similarity">
    <text evidence="1">Belongs to the enoyl-CoA hydratase/isomerase family.</text>
</comment>
<proteinExistence type="inferred from homology"/>
<evidence type="ECO:0000256" key="2">
    <source>
        <dbReference type="ARBA" id="ARBA00023239"/>
    </source>
</evidence>
<dbReference type="NCBIfam" id="NF005126">
    <property type="entry name" value="PRK06563.1"/>
    <property type="match status" value="1"/>
</dbReference>
<dbReference type="Gene3D" id="3.90.226.10">
    <property type="entry name" value="2-enoyl-CoA Hydratase, Chain A, domain 1"/>
    <property type="match status" value="1"/>
</dbReference>
<dbReference type="InterPro" id="IPR029045">
    <property type="entry name" value="ClpP/crotonase-like_dom_sf"/>
</dbReference>
<accession>A6G4G9</accession>
<dbReference type="InterPro" id="IPR014748">
    <property type="entry name" value="Enoyl-CoA_hydra_C"/>
</dbReference>
<dbReference type="InterPro" id="IPR001753">
    <property type="entry name" value="Enoyl-CoA_hydra/iso"/>
</dbReference>
<dbReference type="EMBL" id="ABCS01000021">
    <property type="protein sequence ID" value="EDM79281.1"/>
    <property type="molecule type" value="Genomic_DNA"/>
</dbReference>
<dbReference type="GO" id="GO:0006635">
    <property type="term" value="P:fatty acid beta-oxidation"/>
    <property type="evidence" value="ECO:0007669"/>
    <property type="project" value="TreeGrafter"/>
</dbReference>
<dbReference type="OrthoDB" id="5365311at2"/>
<evidence type="ECO:0000313" key="4">
    <source>
        <dbReference type="Proteomes" id="UP000005801"/>
    </source>
</evidence>
<evidence type="ECO:0000313" key="3">
    <source>
        <dbReference type="EMBL" id="EDM79281.1"/>
    </source>
</evidence>
<dbReference type="GO" id="GO:0016829">
    <property type="term" value="F:lyase activity"/>
    <property type="evidence" value="ECO:0007669"/>
    <property type="project" value="UniProtKB-KW"/>
</dbReference>
<protein>
    <submittedName>
        <fullName evidence="3">Enoyl-CoA hydratase</fullName>
    </submittedName>
</protein>
<keyword evidence="4" id="KW-1185">Reference proteome</keyword>
<dbReference type="eggNOG" id="COG1024">
    <property type="taxonomic scope" value="Bacteria"/>
</dbReference>
<sequence length="274" mass="29542">MSSEAAPTEGRITTEVHDRILRITIDRPAKYNGFTPKMLSELTEAYTRLEREPELWCGLLVAAGKHFTAGLQLSAFDITEPLAGPGSEQAGLIDPLDLNVPRRTKPVVAAVHGICFTIGIELMLAADVVVAERGVRFGQLEVQRGLMAFGGATIRMVERAGWGNAMRYLLTGDEFDGDTALRLGFVQELVDPQPDAELGAAARARGLALAERICAQAPLAVRASRRSAQIAAEQGHEAAVAAFPEQLARLAASEDFAEGVRSFEERRAGKYSGR</sequence>
<dbReference type="CDD" id="cd06558">
    <property type="entry name" value="crotonase-like"/>
    <property type="match status" value="1"/>
</dbReference>
<dbReference type="AlphaFoldDB" id="A6G4G9"/>
<dbReference type="PANTHER" id="PTHR11941:SF54">
    <property type="entry name" value="ENOYL-COA HYDRATASE, MITOCHONDRIAL"/>
    <property type="match status" value="1"/>
</dbReference>
<dbReference type="Gene3D" id="1.10.12.10">
    <property type="entry name" value="Lyase 2-enoyl-coa Hydratase, Chain A, domain 2"/>
    <property type="match status" value="1"/>
</dbReference>
<dbReference type="Pfam" id="PF00378">
    <property type="entry name" value="ECH_1"/>
    <property type="match status" value="1"/>
</dbReference>
<dbReference type="Proteomes" id="UP000005801">
    <property type="component" value="Unassembled WGS sequence"/>
</dbReference>
<name>A6G4G9_9BACT</name>
<keyword evidence="2" id="KW-0456">Lyase</keyword>